<dbReference type="InterPro" id="IPR003959">
    <property type="entry name" value="ATPase_AAA_core"/>
</dbReference>
<keyword evidence="11" id="KW-0645">Protease</keyword>
<evidence type="ECO:0000256" key="7">
    <source>
        <dbReference type="RuleBase" id="RU004432"/>
    </source>
</evidence>
<accession>A0A1L6RDH6</accession>
<dbReference type="Gene3D" id="4.10.860.10">
    <property type="entry name" value="UVR domain"/>
    <property type="match status" value="1"/>
</dbReference>
<dbReference type="InterPro" id="IPR050130">
    <property type="entry name" value="ClpA_ClpB"/>
</dbReference>
<dbReference type="GO" id="GO:0005737">
    <property type="term" value="C:cytoplasm"/>
    <property type="evidence" value="ECO:0007669"/>
    <property type="project" value="TreeGrafter"/>
</dbReference>
<dbReference type="Gene3D" id="1.10.1780.10">
    <property type="entry name" value="Clp, N-terminal domain"/>
    <property type="match status" value="1"/>
</dbReference>
<keyword evidence="2 7" id="KW-0547">Nucleotide-binding</keyword>
<evidence type="ECO:0000256" key="8">
    <source>
        <dbReference type="SAM" id="MobiDB-lite"/>
    </source>
</evidence>
<dbReference type="FunFam" id="3.40.50.300:FF:000010">
    <property type="entry name" value="Chaperone clpB 1, putative"/>
    <property type="match status" value="1"/>
</dbReference>
<dbReference type="PROSITE" id="PS00871">
    <property type="entry name" value="CLPAB_2"/>
    <property type="match status" value="1"/>
</dbReference>
<evidence type="ECO:0000256" key="2">
    <source>
        <dbReference type="ARBA" id="ARBA00022741"/>
    </source>
</evidence>
<name>A0A1L6RDH6_9LACO</name>
<dbReference type="InterPro" id="IPR003593">
    <property type="entry name" value="AAA+_ATPase"/>
</dbReference>
<dbReference type="InterPro" id="IPR018368">
    <property type="entry name" value="ClpA/B_CS1"/>
</dbReference>
<dbReference type="InterPro" id="IPR001270">
    <property type="entry name" value="ClpA/B"/>
</dbReference>
<dbReference type="RefSeq" id="WP_075270351.1">
    <property type="nucleotide sequence ID" value="NZ_CP014332.1"/>
</dbReference>
<evidence type="ECO:0000256" key="6">
    <source>
        <dbReference type="PROSITE-ProRule" id="PRU01251"/>
    </source>
</evidence>
<dbReference type="GO" id="GO:0034605">
    <property type="term" value="P:cellular response to heat"/>
    <property type="evidence" value="ECO:0007669"/>
    <property type="project" value="TreeGrafter"/>
</dbReference>
<dbReference type="PANTHER" id="PTHR11638">
    <property type="entry name" value="ATP-DEPENDENT CLP PROTEASE"/>
    <property type="match status" value="1"/>
</dbReference>
<dbReference type="CDD" id="cd00009">
    <property type="entry name" value="AAA"/>
    <property type="match status" value="1"/>
</dbReference>
<dbReference type="STRING" id="1631871.FOL01_1758"/>
<evidence type="ECO:0000259" key="10">
    <source>
        <dbReference type="PROSITE" id="PS51903"/>
    </source>
</evidence>
<protein>
    <submittedName>
        <fullName evidence="11">ATP-dependent Clp protease, ClpC</fullName>
    </submittedName>
</protein>
<dbReference type="PRINTS" id="PR00300">
    <property type="entry name" value="CLPPROTEASEA"/>
</dbReference>
<evidence type="ECO:0000256" key="3">
    <source>
        <dbReference type="ARBA" id="ARBA00022840"/>
    </source>
</evidence>
<dbReference type="GO" id="GO:0005524">
    <property type="term" value="F:ATP binding"/>
    <property type="evidence" value="ECO:0007669"/>
    <property type="project" value="UniProtKB-KW"/>
</dbReference>
<dbReference type="InterPro" id="IPR004176">
    <property type="entry name" value="Clp_R_N"/>
</dbReference>
<dbReference type="CDD" id="cd19499">
    <property type="entry name" value="RecA-like_ClpB_Hsp104-like"/>
    <property type="match status" value="1"/>
</dbReference>
<comment type="similarity">
    <text evidence="7">Belongs to the ClpA/ClpB family.</text>
</comment>
<comment type="function">
    <text evidence="5">Part of a stress-induced multi-chaperone system, it is involved in the recovery of the cell from heat-induced damage, in cooperation with DnaK, DnaJ and GrpE. Acts before DnaK, in the processing of protein aggregates. Protein binding stimulates the ATPase activity; ATP hydrolysis unfolds the denatured protein aggregates, which probably helps expose new hydrophobic binding sites on the surface of ClpB-bound aggregates, contributing to the solubilization and refolding of denatured protein aggregates by DnaK.</text>
</comment>
<keyword evidence="12" id="KW-1185">Reference proteome</keyword>
<dbReference type="SUPFAM" id="SSF52540">
    <property type="entry name" value="P-loop containing nucleoside triphosphate hydrolases"/>
    <property type="match status" value="2"/>
</dbReference>
<dbReference type="InterPro" id="IPR036628">
    <property type="entry name" value="Clp_N_dom_sf"/>
</dbReference>
<dbReference type="KEGG" id="wjo:FOL01_1758"/>
<evidence type="ECO:0000259" key="9">
    <source>
        <dbReference type="PROSITE" id="PS50151"/>
    </source>
</evidence>
<dbReference type="InterPro" id="IPR019489">
    <property type="entry name" value="Clp_ATPase_C"/>
</dbReference>
<dbReference type="OrthoDB" id="9803641at2"/>
<keyword evidence="3 7" id="KW-0067">ATP-binding</keyword>
<feature type="domain" description="Clp R" evidence="10">
    <location>
        <begin position="1"/>
        <end position="147"/>
    </location>
</feature>
<dbReference type="Gene3D" id="1.10.8.60">
    <property type="match status" value="2"/>
</dbReference>
<evidence type="ECO:0000256" key="5">
    <source>
        <dbReference type="ARBA" id="ARBA00025613"/>
    </source>
</evidence>
<dbReference type="GO" id="GO:0008233">
    <property type="term" value="F:peptidase activity"/>
    <property type="evidence" value="ECO:0007669"/>
    <property type="project" value="UniProtKB-KW"/>
</dbReference>
<dbReference type="Pfam" id="PF10431">
    <property type="entry name" value="ClpB_D2-small"/>
    <property type="match status" value="1"/>
</dbReference>
<dbReference type="PROSITE" id="PS50151">
    <property type="entry name" value="UVR"/>
    <property type="match status" value="1"/>
</dbReference>
<dbReference type="SUPFAM" id="SSF81923">
    <property type="entry name" value="Double Clp-N motif"/>
    <property type="match status" value="1"/>
</dbReference>
<dbReference type="GO" id="GO:0006508">
    <property type="term" value="P:proteolysis"/>
    <property type="evidence" value="ECO:0007669"/>
    <property type="project" value="UniProtKB-KW"/>
</dbReference>
<dbReference type="Gene3D" id="3.40.50.300">
    <property type="entry name" value="P-loop containing nucleotide triphosphate hydrolases"/>
    <property type="match status" value="2"/>
</dbReference>
<keyword evidence="4 7" id="KW-0143">Chaperone</keyword>
<dbReference type="SMART" id="SM01086">
    <property type="entry name" value="ClpB_D2-small"/>
    <property type="match status" value="1"/>
</dbReference>
<dbReference type="AlphaFoldDB" id="A0A1L6RDH6"/>
<dbReference type="InterPro" id="IPR028299">
    <property type="entry name" value="ClpA/B_CS2"/>
</dbReference>
<keyword evidence="11" id="KW-0378">Hydrolase</keyword>
<dbReference type="Proteomes" id="UP000185473">
    <property type="component" value="Chromosome"/>
</dbReference>
<gene>
    <name evidence="11" type="ORF">FOL01_1758</name>
</gene>
<dbReference type="SMART" id="SM00382">
    <property type="entry name" value="AAA"/>
    <property type="match status" value="2"/>
</dbReference>
<evidence type="ECO:0000256" key="1">
    <source>
        <dbReference type="ARBA" id="ARBA00022737"/>
    </source>
</evidence>
<dbReference type="Pfam" id="PF00004">
    <property type="entry name" value="AAA"/>
    <property type="match status" value="1"/>
</dbReference>
<dbReference type="Pfam" id="PF02861">
    <property type="entry name" value="Clp_N"/>
    <property type="match status" value="1"/>
</dbReference>
<evidence type="ECO:0000256" key="4">
    <source>
        <dbReference type="ARBA" id="ARBA00023186"/>
    </source>
</evidence>
<dbReference type="Pfam" id="PF17871">
    <property type="entry name" value="AAA_lid_9"/>
    <property type="match status" value="1"/>
</dbReference>
<dbReference type="Pfam" id="PF07724">
    <property type="entry name" value="AAA_2"/>
    <property type="match status" value="1"/>
</dbReference>
<dbReference type="InterPro" id="IPR027417">
    <property type="entry name" value="P-loop_NTPase"/>
</dbReference>
<evidence type="ECO:0000313" key="12">
    <source>
        <dbReference type="Proteomes" id="UP000185473"/>
    </source>
</evidence>
<reference evidence="11 12" key="1">
    <citation type="submission" date="2016-02" db="EMBL/GenBank/DDBJ databases">
        <title>Complete Genome Sequence of Weissella jogaejeotgali FOL01.</title>
        <authorList>
            <person name="Lee J.-H."/>
            <person name="Ku H.-J."/>
        </authorList>
    </citation>
    <scope>NUCLEOTIDE SEQUENCE [LARGE SCALE GENOMIC DNA]</scope>
    <source>
        <strain evidence="11 12">FOL01</strain>
    </source>
</reference>
<dbReference type="GO" id="GO:0016887">
    <property type="term" value="F:ATP hydrolysis activity"/>
    <property type="evidence" value="ECO:0007669"/>
    <property type="project" value="InterPro"/>
</dbReference>
<organism evidence="11 12">
    <name type="scientific">Weissella jogaejeotgali</name>
    <dbReference type="NCBI Taxonomy" id="1631871"/>
    <lineage>
        <taxon>Bacteria</taxon>
        <taxon>Bacillati</taxon>
        <taxon>Bacillota</taxon>
        <taxon>Bacilli</taxon>
        <taxon>Lactobacillales</taxon>
        <taxon>Lactobacillaceae</taxon>
        <taxon>Weissella</taxon>
    </lineage>
</organism>
<feature type="region of interest" description="Disordered" evidence="8">
    <location>
        <begin position="147"/>
        <end position="172"/>
    </location>
</feature>
<evidence type="ECO:0000313" key="11">
    <source>
        <dbReference type="EMBL" id="APS42617.1"/>
    </source>
</evidence>
<keyword evidence="1 6" id="KW-0677">Repeat</keyword>
<dbReference type="PROSITE" id="PS00870">
    <property type="entry name" value="CLPAB_1"/>
    <property type="match status" value="1"/>
</dbReference>
<dbReference type="EMBL" id="CP014332">
    <property type="protein sequence ID" value="APS42617.1"/>
    <property type="molecule type" value="Genomic_DNA"/>
</dbReference>
<dbReference type="InterPro" id="IPR001943">
    <property type="entry name" value="UVR_dom"/>
</dbReference>
<dbReference type="PANTHER" id="PTHR11638:SF18">
    <property type="entry name" value="HEAT SHOCK PROTEIN 104"/>
    <property type="match status" value="1"/>
</dbReference>
<proteinExistence type="inferred from homology"/>
<dbReference type="PROSITE" id="PS51903">
    <property type="entry name" value="CLP_R"/>
    <property type="match status" value="1"/>
</dbReference>
<feature type="domain" description="UVR" evidence="9">
    <location>
        <begin position="427"/>
        <end position="462"/>
    </location>
</feature>
<dbReference type="FunFam" id="3.40.50.300:FF:000025">
    <property type="entry name" value="ATP-dependent Clp protease subunit"/>
    <property type="match status" value="1"/>
</dbReference>
<dbReference type="InterPro" id="IPR041546">
    <property type="entry name" value="ClpA/ClpB_AAA_lid"/>
</dbReference>
<sequence>MDNQYTPSAKNVLVVAQEQAKYFKHQAVGTEHLLLALAIEKEGIASKVMQQFNVVDDDIKSQIEQFTGYGTLSRAEKESYLPYSPKAAEILRLANESAVKLHQERTGTEHLLLALLSDETIFSSRILINLGVNPQEMRRAILRKLGVSEAPKRRDPRRKRSNQAQQTEGTPTLDALARDLTQLARDKKMDPVVGRETEVKRVIQILSRRTKNNPVLIGEPGVGKTAIAEGLAQKIIAGDVPSDMTQKRLMMLDMGSLVAGTKYRGEFEDRLKKVIDEIQHDGQVILFIDELHTLIGAGGAEGAIDASNILKPALARGELQTIGATTLNEYQKYIETDAALERRFAQVGVNEPTQADAIVILKGLKDRYEKHHQVAIPDETIIEAVKLSERYVTERYLPDKAIDIMDEAAAKVRIDRVGHETPLAKQQEKLATLRQEKDAAIERLDFELAAELRKKEMSQKRRIDKQLDAQADSDGDTQAKYDLVLSLHDIAEVVSEQTGVPVTQMEKSEKDRLINLEKVLHDRVVGQDEAVSAIARSIRRARSGLKDPKRPIGTFLFLGPTGTGKTELAKALAEAMFGSEDNMIRVDMSEYREAYSASRLVGSAPGYVGYEEGGQLTEKVRRQPYSVVLLDEAEKAHPDIYNLMLQVFDDGFLTDSKGRKVDFRNTIIIMTSNLGATRLRDEKSVGFGAVDKMSDYNAMRDTIMQTVKETFRPEFINRLDEVVVFHSLNKDELHQIVKLMSKSVLQRIGEQGFKVKITPAAIDVIAKAGFDPEYGARPIRRALQSKIEDALSEELLTGKVTVNDQVTIGAKSGEINITVKQPKKDVETVTG</sequence>